<name>A0A1X0NTD1_9TRYP</name>
<dbReference type="RefSeq" id="XP_028881436.1">
    <property type="nucleotide sequence ID" value="XM_029027216.1"/>
</dbReference>
<comment type="caution">
    <text evidence="2">The sequence shown here is derived from an EMBL/GenBank/DDBJ whole genome shotgun (WGS) entry which is preliminary data.</text>
</comment>
<feature type="region of interest" description="Disordered" evidence="1">
    <location>
        <begin position="180"/>
        <end position="210"/>
    </location>
</feature>
<gene>
    <name evidence="2" type="ORF">TM35_000221690</name>
</gene>
<organism evidence="2 3">
    <name type="scientific">Trypanosoma theileri</name>
    <dbReference type="NCBI Taxonomy" id="67003"/>
    <lineage>
        <taxon>Eukaryota</taxon>
        <taxon>Discoba</taxon>
        <taxon>Euglenozoa</taxon>
        <taxon>Kinetoplastea</taxon>
        <taxon>Metakinetoplastina</taxon>
        <taxon>Trypanosomatida</taxon>
        <taxon>Trypanosomatidae</taxon>
        <taxon>Trypanosoma</taxon>
    </lineage>
</organism>
<dbReference type="VEuPathDB" id="TriTrypDB:TM35_000221690"/>
<keyword evidence="3" id="KW-1185">Reference proteome</keyword>
<evidence type="ECO:0000256" key="1">
    <source>
        <dbReference type="SAM" id="MobiDB-lite"/>
    </source>
</evidence>
<dbReference type="AlphaFoldDB" id="A0A1X0NTD1"/>
<dbReference type="EMBL" id="NBCO01000022">
    <property type="protein sequence ID" value="ORC87370.1"/>
    <property type="molecule type" value="Genomic_DNA"/>
</dbReference>
<dbReference type="Proteomes" id="UP000192257">
    <property type="component" value="Unassembled WGS sequence"/>
</dbReference>
<sequence>MSSCVCILHSTGASCSRELISQAVYGTSAVFHSVINSSPDFIPSVAVLRANPIEGVRYAYTSCANDAPHETEKEGETEEDQEEERENSDRRKMRRIDREMSAVTTETELSSKNNDAQPHSLMEIFGGRSALGLQRAIMRCVDDADKSGCVRDDTDRWACLAGALLTSCCFLRARITQDEMGDDVTPGSNNNNNTNTNNNNDDSNKNKNNTGVPSRGGCIMVFSDVCDTHALSFATECAFSAAAVATTKLHAAVHVFGPATQSSSVARRLQALANATGGVCAPAFAFAHVGRLLTSDISAMTTRQLRERLVEQYVVQPFNLPRDAGSVAETHDGNASSLAWLCPACMAVVVRRAVESGSARKCPYCAVDNGSDGEY</sequence>
<accession>A0A1X0NTD1</accession>
<dbReference type="GeneID" id="39986996"/>
<feature type="compositionally biased region" description="Acidic residues" evidence="1">
    <location>
        <begin position="75"/>
        <end position="86"/>
    </location>
</feature>
<feature type="compositionally biased region" description="Low complexity" evidence="1">
    <location>
        <begin position="188"/>
        <end position="209"/>
    </location>
</feature>
<reference evidence="2 3" key="1">
    <citation type="submission" date="2017-03" db="EMBL/GenBank/DDBJ databases">
        <title>An alternative strategy for trypanosome survival in the mammalian bloodstream revealed through genome and transcriptome analysis of the ubiquitous bovine parasite Trypanosoma (Megatrypanum) theileri.</title>
        <authorList>
            <person name="Kelly S."/>
            <person name="Ivens A."/>
            <person name="Mott A."/>
            <person name="O'Neill E."/>
            <person name="Emms D."/>
            <person name="Macleod O."/>
            <person name="Voorheis P."/>
            <person name="Matthews J."/>
            <person name="Matthews K."/>
            <person name="Carrington M."/>
        </authorList>
    </citation>
    <scope>NUCLEOTIDE SEQUENCE [LARGE SCALE GENOMIC DNA]</scope>
    <source>
        <strain evidence="2">Edinburgh</strain>
    </source>
</reference>
<evidence type="ECO:0008006" key="4">
    <source>
        <dbReference type="Google" id="ProtNLM"/>
    </source>
</evidence>
<evidence type="ECO:0000313" key="3">
    <source>
        <dbReference type="Proteomes" id="UP000192257"/>
    </source>
</evidence>
<evidence type="ECO:0000313" key="2">
    <source>
        <dbReference type="EMBL" id="ORC87370.1"/>
    </source>
</evidence>
<dbReference type="OrthoDB" id="272153at2759"/>
<protein>
    <recommendedName>
        <fullName evidence="4">TFIIH basal transcription factor subunit</fullName>
    </recommendedName>
</protein>
<feature type="region of interest" description="Disordered" evidence="1">
    <location>
        <begin position="64"/>
        <end position="118"/>
    </location>
</feature>
<feature type="compositionally biased region" description="Polar residues" evidence="1">
    <location>
        <begin position="102"/>
        <end position="117"/>
    </location>
</feature>
<proteinExistence type="predicted"/>